<dbReference type="Pfam" id="PF00107">
    <property type="entry name" value="ADH_zinc_N"/>
    <property type="match status" value="1"/>
</dbReference>
<gene>
    <name evidence="4" type="ORF">BT96DRAFT_957742</name>
</gene>
<dbReference type="InterPro" id="IPR036291">
    <property type="entry name" value="NAD(P)-bd_dom_sf"/>
</dbReference>
<dbReference type="Pfam" id="PF08240">
    <property type="entry name" value="ADH_N"/>
    <property type="match status" value="1"/>
</dbReference>
<dbReference type="SMART" id="SM00829">
    <property type="entry name" value="PKS_ER"/>
    <property type="match status" value="1"/>
</dbReference>
<reference evidence="4" key="1">
    <citation type="journal article" date="2019" name="Environ. Microbiol.">
        <title>Fungal ecological strategies reflected in gene transcription - a case study of two litter decomposers.</title>
        <authorList>
            <person name="Barbi F."/>
            <person name="Kohler A."/>
            <person name="Barry K."/>
            <person name="Baskaran P."/>
            <person name="Daum C."/>
            <person name="Fauchery L."/>
            <person name="Ihrmark K."/>
            <person name="Kuo A."/>
            <person name="LaButti K."/>
            <person name="Lipzen A."/>
            <person name="Morin E."/>
            <person name="Grigoriev I.V."/>
            <person name="Henrissat B."/>
            <person name="Lindahl B."/>
            <person name="Martin F."/>
        </authorList>
    </citation>
    <scope>NUCLEOTIDE SEQUENCE</scope>
    <source>
        <strain evidence="4">JB14</strain>
    </source>
</reference>
<evidence type="ECO:0000313" key="5">
    <source>
        <dbReference type="Proteomes" id="UP000799118"/>
    </source>
</evidence>
<dbReference type="PANTHER" id="PTHR48106:SF18">
    <property type="entry name" value="QUINONE OXIDOREDUCTASE PIG3"/>
    <property type="match status" value="1"/>
</dbReference>
<dbReference type="Gene3D" id="3.90.180.10">
    <property type="entry name" value="Medium-chain alcohol dehydrogenases, catalytic domain"/>
    <property type="match status" value="1"/>
</dbReference>
<sequence>MQAIIVKDGKGPIENLYFFGKALARSPKGLCFDKGAHFGLNGMDPIQRRGEYPLPPGTTDILGVEFSGHVTRAGEDVSKWKEGDEVFGLAIGGAYAEYIAVNEAYLFSKPSHLSWVDAASIPETFITAYQALIKIGQIKHGDNVLIHAAASGVGLAAVQLARVRGAATVIGTASTSEKLEWLRSIPNGATHGVNYRTQDFAKEVKEITKGKGVDIVIDFVGQSHWAGNIEAMAYDGKAILLAALSGFVVKEVDLKQILFKRLCIQGTTLRARDFGYKSALIAGFSHDFASSITGRDGDGPIKTYVQKVYSWKDIHAAHRELEAGKGIGKIVMEVD</sequence>
<dbReference type="OrthoDB" id="203908at2759"/>
<evidence type="ECO:0000256" key="1">
    <source>
        <dbReference type="ARBA" id="ARBA00022857"/>
    </source>
</evidence>
<dbReference type="InterPro" id="IPR011032">
    <property type="entry name" value="GroES-like_sf"/>
</dbReference>
<dbReference type="SUPFAM" id="SSF50129">
    <property type="entry name" value="GroES-like"/>
    <property type="match status" value="1"/>
</dbReference>
<dbReference type="PANTHER" id="PTHR48106">
    <property type="entry name" value="QUINONE OXIDOREDUCTASE PIG3-RELATED"/>
    <property type="match status" value="1"/>
</dbReference>
<dbReference type="InterPro" id="IPR020843">
    <property type="entry name" value="ER"/>
</dbReference>
<evidence type="ECO:0000256" key="2">
    <source>
        <dbReference type="ARBA" id="ARBA00023002"/>
    </source>
</evidence>
<dbReference type="Gene3D" id="3.40.50.720">
    <property type="entry name" value="NAD(P)-binding Rossmann-like Domain"/>
    <property type="match status" value="1"/>
</dbReference>
<dbReference type="SUPFAM" id="SSF51735">
    <property type="entry name" value="NAD(P)-binding Rossmann-fold domains"/>
    <property type="match status" value="1"/>
</dbReference>
<dbReference type="CDD" id="cd05276">
    <property type="entry name" value="p53_inducible_oxidoreductase"/>
    <property type="match status" value="1"/>
</dbReference>
<dbReference type="Proteomes" id="UP000799118">
    <property type="component" value="Unassembled WGS sequence"/>
</dbReference>
<evidence type="ECO:0000313" key="4">
    <source>
        <dbReference type="EMBL" id="KAE9397970.1"/>
    </source>
</evidence>
<dbReference type="GO" id="GO:0070402">
    <property type="term" value="F:NADPH binding"/>
    <property type="evidence" value="ECO:0007669"/>
    <property type="project" value="TreeGrafter"/>
</dbReference>
<dbReference type="EMBL" id="ML769489">
    <property type="protein sequence ID" value="KAE9397970.1"/>
    <property type="molecule type" value="Genomic_DNA"/>
</dbReference>
<dbReference type="InterPro" id="IPR013149">
    <property type="entry name" value="ADH-like_C"/>
</dbReference>
<organism evidence="4 5">
    <name type="scientific">Gymnopus androsaceus JB14</name>
    <dbReference type="NCBI Taxonomy" id="1447944"/>
    <lineage>
        <taxon>Eukaryota</taxon>
        <taxon>Fungi</taxon>
        <taxon>Dikarya</taxon>
        <taxon>Basidiomycota</taxon>
        <taxon>Agaricomycotina</taxon>
        <taxon>Agaricomycetes</taxon>
        <taxon>Agaricomycetidae</taxon>
        <taxon>Agaricales</taxon>
        <taxon>Marasmiineae</taxon>
        <taxon>Omphalotaceae</taxon>
        <taxon>Gymnopus</taxon>
    </lineage>
</organism>
<keyword evidence="5" id="KW-1185">Reference proteome</keyword>
<proteinExistence type="predicted"/>
<keyword evidence="1" id="KW-0521">NADP</keyword>
<dbReference type="GO" id="GO:0016651">
    <property type="term" value="F:oxidoreductase activity, acting on NAD(P)H"/>
    <property type="evidence" value="ECO:0007669"/>
    <property type="project" value="TreeGrafter"/>
</dbReference>
<dbReference type="AlphaFoldDB" id="A0A6A4HJT5"/>
<feature type="domain" description="Enoyl reductase (ER)" evidence="3">
    <location>
        <begin position="11"/>
        <end position="332"/>
    </location>
</feature>
<protein>
    <submittedName>
        <fullName evidence="4">Quinone oxidoreductase putative</fullName>
    </submittedName>
</protein>
<name>A0A6A4HJT5_9AGAR</name>
<accession>A0A6A4HJT5</accession>
<dbReference type="InterPro" id="IPR013154">
    <property type="entry name" value="ADH-like_N"/>
</dbReference>
<keyword evidence="2" id="KW-0560">Oxidoreductase</keyword>
<dbReference type="NCBIfam" id="TIGR02824">
    <property type="entry name" value="quinone_pig3"/>
    <property type="match status" value="1"/>
</dbReference>
<evidence type="ECO:0000259" key="3">
    <source>
        <dbReference type="SMART" id="SM00829"/>
    </source>
</evidence>
<dbReference type="InterPro" id="IPR014189">
    <property type="entry name" value="Quinone_OxRdtase_PIG3"/>
</dbReference>